<evidence type="ECO:0000256" key="8">
    <source>
        <dbReference type="ARBA" id="ARBA00022729"/>
    </source>
</evidence>
<dbReference type="SMART" id="SM00184">
    <property type="entry name" value="RING"/>
    <property type="match status" value="1"/>
</dbReference>
<keyword evidence="7" id="KW-0479">Metal-binding</keyword>
<dbReference type="Pfam" id="PF13947">
    <property type="entry name" value="GUB_WAK_bind"/>
    <property type="match status" value="1"/>
</dbReference>
<comment type="caution">
    <text evidence="19">The sequence shown here is derived from an EMBL/GenBank/DDBJ whole genome shotgun (WGS) entry which is preliminary data.</text>
</comment>
<evidence type="ECO:0000256" key="9">
    <source>
        <dbReference type="ARBA" id="ARBA00022771"/>
    </source>
</evidence>
<comment type="catalytic activity">
    <reaction evidence="1">
        <text>S-ubiquitinyl-[E2 ubiquitin-conjugating enzyme]-L-cysteine + [acceptor protein]-L-lysine = [E2 ubiquitin-conjugating enzyme]-L-cysteine + N(6)-ubiquitinyl-[acceptor protein]-L-lysine.</text>
        <dbReference type="EC" id="2.3.2.27"/>
    </reaction>
</comment>
<evidence type="ECO:0000256" key="7">
    <source>
        <dbReference type="ARBA" id="ARBA00022723"/>
    </source>
</evidence>
<evidence type="ECO:0000256" key="5">
    <source>
        <dbReference type="ARBA" id="ARBA00022679"/>
    </source>
</evidence>
<evidence type="ECO:0000313" key="20">
    <source>
        <dbReference type="Proteomes" id="UP001567538"/>
    </source>
</evidence>
<evidence type="ECO:0000259" key="18">
    <source>
        <dbReference type="PROSITE" id="PS50089"/>
    </source>
</evidence>
<dbReference type="PROSITE" id="PS50089">
    <property type="entry name" value="ZF_RING_2"/>
    <property type="match status" value="1"/>
</dbReference>
<evidence type="ECO:0000256" key="10">
    <source>
        <dbReference type="ARBA" id="ARBA00022786"/>
    </source>
</evidence>
<evidence type="ECO:0000256" key="6">
    <source>
        <dbReference type="ARBA" id="ARBA00022692"/>
    </source>
</evidence>
<evidence type="ECO:0000256" key="3">
    <source>
        <dbReference type="ARBA" id="ARBA00004906"/>
    </source>
</evidence>
<dbReference type="InterPro" id="IPR025287">
    <property type="entry name" value="WAK_GUB"/>
</dbReference>
<keyword evidence="5 19" id="KW-0808">Transferase</keyword>
<accession>A0ABD1G8K6</accession>
<dbReference type="Pfam" id="PF13639">
    <property type="entry name" value="zf-RING_2"/>
    <property type="match status" value="1"/>
</dbReference>
<keyword evidence="13 16" id="KW-0472">Membrane</keyword>
<dbReference type="InterPro" id="IPR001841">
    <property type="entry name" value="Znf_RING"/>
</dbReference>
<evidence type="ECO:0000256" key="11">
    <source>
        <dbReference type="ARBA" id="ARBA00022833"/>
    </source>
</evidence>
<gene>
    <name evidence="19" type="ORF">AAHA92_23988</name>
</gene>
<evidence type="ECO:0000256" key="12">
    <source>
        <dbReference type="ARBA" id="ARBA00022989"/>
    </source>
</evidence>
<keyword evidence="9 15" id="KW-0863">Zinc-finger</keyword>
<comment type="subcellular location">
    <subcellularLocation>
        <location evidence="2">Membrane</location>
        <topology evidence="2">Single-pass membrane protein</topology>
    </subcellularLocation>
</comment>
<evidence type="ECO:0000256" key="4">
    <source>
        <dbReference type="ARBA" id="ARBA00012483"/>
    </source>
</evidence>
<evidence type="ECO:0000256" key="15">
    <source>
        <dbReference type="PROSITE-ProRule" id="PRU00175"/>
    </source>
</evidence>
<dbReference type="SUPFAM" id="SSF57850">
    <property type="entry name" value="RING/U-box"/>
    <property type="match status" value="1"/>
</dbReference>
<comment type="similarity">
    <text evidence="14">Belongs to the RING-type zinc finger family. ATL subfamily.</text>
</comment>
<keyword evidence="10" id="KW-0833">Ubl conjugation pathway</keyword>
<feature type="transmembrane region" description="Helical" evidence="16">
    <location>
        <begin position="202"/>
        <end position="223"/>
    </location>
</feature>
<keyword evidence="6 16" id="KW-0812">Transmembrane</keyword>
<dbReference type="GO" id="GO:0061630">
    <property type="term" value="F:ubiquitin protein ligase activity"/>
    <property type="evidence" value="ECO:0007669"/>
    <property type="project" value="UniProtKB-EC"/>
</dbReference>
<organism evidence="19 20">
    <name type="scientific">Salvia divinorum</name>
    <name type="common">Maria pastora</name>
    <name type="synonym">Diviner's sage</name>
    <dbReference type="NCBI Taxonomy" id="28513"/>
    <lineage>
        <taxon>Eukaryota</taxon>
        <taxon>Viridiplantae</taxon>
        <taxon>Streptophyta</taxon>
        <taxon>Embryophyta</taxon>
        <taxon>Tracheophyta</taxon>
        <taxon>Spermatophyta</taxon>
        <taxon>Magnoliopsida</taxon>
        <taxon>eudicotyledons</taxon>
        <taxon>Gunneridae</taxon>
        <taxon>Pentapetalae</taxon>
        <taxon>asterids</taxon>
        <taxon>lamiids</taxon>
        <taxon>Lamiales</taxon>
        <taxon>Lamiaceae</taxon>
        <taxon>Nepetoideae</taxon>
        <taxon>Mentheae</taxon>
        <taxon>Salviinae</taxon>
        <taxon>Salvia</taxon>
        <taxon>Salvia subgen. Calosphace</taxon>
    </lineage>
</organism>
<dbReference type="GO" id="GO:0008270">
    <property type="term" value="F:zinc ion binding"/>
    <property type="evidence" value="ECO:0007669"/>
    <property type="project" value="UniProtKB-KW"/>
</dbReference>
<dbReference type="InterPro" id="IPR046948">
    <property type="entry name" value="ATL20-22-like"/>
</dbReference>
<dbReference type="GO" id="GO:0016020">
    <property type="term" value="C:membrane"/>
    <property type="evidence" value="ECO:0007669"/>
    <property type="project" value="UniProtKB-SubCell"/>
</dbReference>
<evidence type="ECO:0000256" key="1">
    <source>
        <dbReference type="ARBA" id="ARBA00000900"/>
    </source>
</evidence>
<keyword evidence="20" id="KW-1185">Reference proteome</keyword>
<evidence type="ECO:0000256" key="2">
    <source>
        <dbReference type="ARBA" id="ARBA00004167"/>
    </source>
</evidence>
<feature type="domain" description="RING-type" evidence="18">
    <location>
        <begin position="273"/>
        <end position="315"/>
    </location>
</feature>
<name>A0ABD1G8K6_SALDI</name>
<evidence type="ECO:0000256" key="17">
    <source>
        <dbReference type="SAM" id="SignalP"/>
    </source>
</evidence>
<evidence type="ECO:0000256" key="13">
    <source>
        <dbReference type="ARBA" id="ARBA00023136"/>
    </source>
</evidence>
<feature type="signal peptide" evidence="17">
    <location>
        <begin position="1"/>
        <end position="18"/>
    </location>
</feature>
<dbReference type="InterPro" id="IPR013083">
    <property type="entry name" value="Znf_RING/FYVE/PHD"/>
</dbReference>
<comment type="pathway">
    <text evidence="3">Protein modification; protein ubiquitination.</text>
</comment>
<proteinExistence type="inferred from homology"/>
<sequence length="319" mass="35519">MGLHIILLALLYISTILGHNLCPSSRCGNMRVHYPFKLEHETPSASINCTYFNLRCDETSNTTIVNLPPAREFYVQKIDYTQQYIQLYDPGNCLTKRLFDLSFPMSSPFKTNYNNYTLYVCPLDIAMGSIPCLSNSTNITVVARGSFKDDKKCEPTRSGLLPVHQDNVFFLTWDSNGCVNCDDHDSGRWGAKIIGKIVTVALTLPGLIIMSLSCCSVFCFHIVRMMRGRYVVEAEAAAVLPSSTSGLDEWKIVGCTELVIVSESGQGCKNKMCSICLETYSEKEKVSVISKCGHCFHANCIHQWLGKNATCPVCRTSLL</sequence>
<reference evidence="19 20" key="1">
    <citation type="submission" date="2024-06" db="EMBL/GenBank/DDBJ databases">
        <title>A chromosome level genome sequence of Diviner's sage (Salvia divinorum).</title>
        <authorList>
            <person name="Ford S.A."/>
            <person name="Ro D.-K."/>
            <person name="Ness R.W."/>
            <person name="Phillips M.A."/>
        </authorList>
    </citation>
    <scope>NUCLEOTIDE SEQUENCE [LARGE SCALE GENOMIC DNA]</scope>
    <source>
        <strain evidence="19">SAF-2024a</strain>
        <tissue evidence="19">Leaf</tissue>
    </source>
</reference>
<evidence type="ECO:0000256" key="14">
    <source>
        <dbReference type="ARBA" id="ARBA00024209"/>
    </source>
</evidence>
<keyword evidence="8 17" id="KW-0732">Signal</keyword>
<protein>
    <recommendedName>
        <fullName evidence="4">RING-type E3 ubiquitin transferase</fullName>
        <ecNumber evidence="4">2.3.2.27</ecNumber>
    </recommendedName>
</protein>
<evidence type="ECO:0000313" key="19">
    <source>
        <dbReference type="EMBL" id="KAL1539514.1"/>
    </source>
</evidence>
<dbReference type="EMBL" id="JBEAFC010000009">
    <property type="protein sequence ID" value="KAL1539514.1"/>
    <property type="molecule type" value="Genomic_DNA"/>
</dbReference>
<keyword evidence="19" id="KW-0012">Acyltransferase</keyword>
<dbReference type="AlphaFoldDB" id="A0ABD1G8K6"/>
<dbReference type="PANTHER" id="PTHR46279">
    <property type="entry name" value="RING/U-BOX SUPERFAMILY PROTEIN"/>
    <property type="match status" value="1"/>
</dbReference>
<keyword evidence="12 16" id="KW-1133">Transmembrane helix</keyword>
<dbReference type="PANTHER" id="PTHR46279:SF2">
    <property type="entry name" value="RING-H2 FINGER PROTEIN ATL21A-RELATED"/>
    <property type="match status" value="1"/>
</dbReference>
<keyword evidence="11" id="KW-0862">Zinc</keyword>
<evidence type="ECO:0000256" key="16">
    <source>
        <dbReference type="SAM" id="Phobius"/>
    </source>
</evidence>
<feature type="chain" id="PRO_5044806904" description="RING-type E3 ubiquitin transferase" evidence="17">
    <location>
        <begin position="19"/>
        <end position="319"/>
    </location>
</feature>
<dbReference type="EC" id="2.3.2.27" evidence="4"/>
<dbReference type="Proteomes" id="UP001567538">
    <property type="component" value="Unassembled WGS sequence"/>
</dbReference>
<dbReference type="Gene3D" id="3.30.40.10">
    <property type="entry name" value="Zinc/RING finger domain, C3HC4 (zinc finger)"/>
    <property type="match status" value="1"/>
</dbReference>